<evidence type="ECO:0000256" key="4">
    <source>
        <dbReference type="ARBA" id="ARBA00011233"/>
    </source>
</evidence>
<evidence type="ECO:0000256" key="3">
    <source>
        <dbReference type="ARBA" id="ARBA00008621"/>
    </source>
</evidence>
<protein>
    <recommendedName>
        <fullName evidence="7">Putative 4-hydroxy-4-methyl-2-oxoglutarate aldolase</fullName>
        <ecNumber evidence="6">4.1.1.112</ecNumber>
        <ecNumber evidence="5">4.1.3.17</ecNumber>
    </recommendedName>
    <alternativeName>
        <fullName evidence="11">Oxaloacetate decarboxylase</fullName>
    </alternativeName>
    <alternativeName>
        <fullName evidence="9">Regulator of ribonuclease activity homolog</fullName>
    </alternativeName>
    <alternativeName>
        <fullName evidence="10">RraA-like protein</fullName>
    </alternativeName>
</protein>
<evidence type="ECO:0000256" key="6">
    <source>
        <dbReference type="ARBA" id="ARBA00012947"/>
    </source>
</evidence>
<gene>
    <name evidence="14" type="ORF">SAMN05443637_11064</name>
</gene>
<dbReference type="RefSeq" id="WP_073457571.1">
    <property type="nucleotide sequence ID" value="NZ_CALGVN010000001.1"/>
</dbReference>
<dbReference type="Gene3D" id="3.50.30.40">
    <property type="entry name" value="Ribonuclease E inhibitor RraA/RraA-like"/>
    <property type="match status" value="1"/>
</dbReference>
<evidence type="ECO:0000256" key="5">
    <source>
        <dbReference type="ARBA" id="ARBA00012213"/>
    </source>
</evidence>
<dbReference type="PANTHER" id="PTHR33254">
    <property type="entry name" value="4-HYDROXY-4-METHYL-2-OXOGLUTARATE ALDOLASE 3-RELATED"/>
    <property type="match status" value="1"/>
</dbReference>
<sequence>MTAVASLATRLVALGTSTVSDALDRLGIPGQCRGIAPLVPGRSFAGPAFTVRYGPNGISGGTVGDFLDDVEAGHVVVLDNRGRTDATVWGDIMTTVAARRGLAATVIDGVCRDLDRSREVGYPVYARGNWMRTGKDRVRVEEIGGPVDIGGVRVLPGDLLVGDLDGVVVLPAARIEEIHDVAVGIADAEAAVRAHVAAGLSLREARARTGYHHLQTPDPARERDL</sequence>
<evidence type="ECO:0000256" key="11">
    <source>
        <dbReference type="ARBA" id="ARBA00032305"/>
    </source>
</evidence>
<dbReference type="EMBL" id="FRAP01000010">
    <property type="protein sequence ID" value="SHK68327.1"/>
    <property type="molecule type" value="Genomic_DNA"/>
</dbReference>
<evidence type="ECO:0000256" key="2">
    <source>
        <dbReference type="ARBA" id="ARBA00001968"/>
    </source>
</evidence>
<accession>A0A1M6UGM1</accession>
<keyword evidence="13" id="KW-0479">Metal-binding</keyword>
<comment type="cofactor">
    <cofactor evidence="13">
        <name>Mg(2+)</name>
        <dbReference type="ChEBI" id="CHEBI:18420"/>
    </cofactor>
</comment>
<comment type="function">
    <text evidence="8">Catalyzes the aldol cleavage of 4-hydroxy-4-methyl-2-oxoglutarate (HMG) into 2 molecules of pyruvate. Also contains a secondary oxaloacetate (OAA) decarboxylase activity due to the common pyruvate enolate transition state formed following C-C bond cleavage in the retro-aldol and decarboxylation reactions.</text>
</comment>
<comment type="catalytic activity">
    <reaction evidence="12">
        <text>oxaloacetate + H(+) = pyruvate + CO2</text>
        <dbReference type="Rhea" id="RHEA:15641"/>
        <dbReference type="ChEBI" id="CHEBI:15361"/>
        <dbReference type="ChEBI" id="CHEBI:15378"/>
        <dbReference type="ChEBI" id="CHEBI:16452"/>
        <dbReference type="ChEBI" id="CHEBI:16526"/>
        <dbReference type="EC" id="4.1.1.112"/>
    </reaction>
</comment>
<evidence type="ECO:0000256" key="7">
    <source>
        <dbReference type="ARBA" id="ARBA00016549"/>
    </source>
</evidence>
<dbReference type="EC" id="4.1.1.112" evidence="6"/>
<comment type="similarity">
    <text evidence="3">Belongs to the class II aldolase/RraA-like family.</text>
</comment>
<dbReference type="PANTHER" id="PTHR33254:SF4">
    <property type="entry name" value="4-HYDROXY-4-METHYL-2-OXOGLUTARATE ALDOLASE 3-RELATED"/>
    <property type="match status" value="1"/>
</dbReference>
<dbReference type="Proteomes" id="UP000184363">
    <property type="component" value="Unassembled WGS sequence"/>
</dbReference>
<dbReference type="EC" id="4.1.3.17" evidence="5"/>
<evidence type="ECO:0000313" key="15">
    <source>
        <dbReference type="Proteomes" id="UP000184363"/>
    </source>
</evidence>
<dbReference type="CDD" id="cd16841">
    <property type="entry name" value="RraA_family"/>
    <property type="match status" value="1"/>
</dbReference>
<evidence type="ECO:0000256" key="13">
    <source>
        <dbReference type="PIRSR" id="PIRSR605493-1"/>
    </source>
</evidence>
<dbReference type="AlphaFoldDB" id="A0A1M6UGM1"/>
<dbReference type="GO" id="GO:0008948">
    <property type="term" value="F:oxaloacetate decarboxylase activity"/>
    <property type="evidence" value="ECO:0007669"/>
    <property type="project" value="UniProtKB-EC"/>
</dbReference>
<evidence type="ECO:0000256" key="1">
    <source>
        <dbReference type="ARBA" id="ARBA00001342"/>
    </source>
</evidence>
<dbReference type="Pfam" id="PF03737">
    <property type="entry name" value="RraA-like"/>
    <property type="match status" value="1"/>
</dbReference>
<dbReference type="STRING" id="1848.SAMN05443637_11064"/>
<feature type="binding site" evidence="13">
    <location>
        <position position="112"/>
    </location>
    <ligand>
        <name>substrate</name>
    </ligand>
</feature>
<keyword evidence="15" id="KW-1185">Reference proteome</keyword>
<dbReference type="SUPFAM" id="SSF89562">
    <property type="entry name" value="RraA-like"/>
    <property type="match status" value="1"/>
</dbReference>
<comment type="subunit">
    <text evidence="4">Homotrimer.</text>
</comment>
<feature type="binding site" evidence="13">
    <location>
        <position position="113"/>
    </location>
    <ligand>
        <name>Mg(2+)</name>
        <dbReference type="ChEBI" id="CHEBI:18420"/>
    </ligand>
</feature>
<organism evidence="14 15">
    <name type="scientific">Pseudonocardia thermophila</name>
    <dbReference type="NCBI Taxonomy" id="1848"/>
    <lineage>
        <taxon>Bacteria</taxon>
        <taxon>Bacillati</taxon>
        <taxon>Actinomycetota</taxon>
        <taxon>Actinomycetes</taxon>
        <taxon>Pseudonocardiales</taxon>
        <taxon>Pseudonocardiaceae</taxon>
        <taxon>Pseudonocardia</taxon>
    </lineage>
</organism>
<dbReference type="GO" id="GO:0046872">
    <property type="term" value="F:metal ion binding"/>
    <property type="evidence" value="ECO:0007669"/>
    <property type="project" value="UniProtKB-KW"/>
</dbReference>
<dbReference type="OrthoDB" id="9805307at2"/>
<evidence type="ECO:0000256" key="10">
    <source>
        <dbReference type="ARBA" id="ARBA00030169"/>
    </source>
</evidence>
<name>A0A1M6UGM1_PSETH</name>
<reference evidence="14 15" key="1">
    <citation type="submission" date="2016-11" db="EMBL/GenBank/DDBJ databases">
        <authorList>
            <person name="Jaros S."/>
            <person name="Januszkiewicz K."/>
            <person name="Wedrychowicz H."/>
        </authorList>
    </citation>
    <scope>NUCLEOTIDE SEQUENCE [LARGE SCALE GENOMIC DNA]</scope>
    <source>
        <strain evidence="14 15">DSM 43832</strain>
    </source>
</reference>
<evidence type="ECO:0000313" key="14">
    <source>
        <dbReference type="EMBL" id="SHK68327.1"/>
    </source>
</evidence>
<dbReference type="InterPro" id="IPR005493">
    <property type="entry name" value="RraA/RraA-like"/>
</dbReference>
<dbReference type="GO" id="GO:0047443">
    <property type="term" value="F:4-hydroxy-4-methyl-2-oxoglutarate aldolase activity"/>
    <property type="evidence" value="ECO:0007669"/>
    <property type="project" value="UniProtKB-EC"/>
</dbReference>
<keyword evidence="13" id="KW-0460">Magnesium</keyword>
<comment type="cofactor">
    <cofactor evidence="2">
        <name>a divalent metal cation</name>
        <dbReference type="ChEBI" id="CHEBI:60240"/>
    </cofactor>
</comment>
<evidence type="ECO:0000256" key="9">
    <source>
        <dbReference type="ARBA" id="ARBA00029596"/>
    </source>
</evidence>
<evidence type="ECO:0000256" key="8">
    <source>
        <dbReference type="ARBA" id="ARBA00025046"/>
    </source>
</evidence>
<evidence type="ECO:0000256" key="12">
    <source>
        <dbReference type="ARBA" id="ARBA00047973"/>
    </source>
</evidence>
<comment type="catalytic activity">
    <reaction evidence="1">
        <text>4-hydroxy-4-methyl-2-oxoglutarate = 2 pyruvate</text>
        <dbReference type="Rhea" id="RHEA:22748"/>
        <dbReference type="ChEBI" id="CHEBI:15361"/>
        <dbReference type="ChEBI" id="CHEBI:58276"/>
        <dbReference type="EC" id="4.1.3.17"/>
    </reaction>
</comment>
<proteinExistence type="inferred from homology"/>
<feature type="binding site" evidence="13">
    <location>
        <begin position="90"/>
        <end position="93"/>
    </location>
    <ligand>
        <name>substrate</name>
    </ligand>
</feature>
<dbReference type="InterPro" id="IPR036704">
    <property type="entry name" value="RraA/RraA-like_sf"/>
</dbReference>